<protein>
    <recommendedName>
        <fullName evidence="1">BTB domain-containing protein</fullName>
    </recommendedName>
</protein>
<dbReference type="Proteomes" id="UP000820818">
    <property type="component" value="Linkage Group LG2"/>
</dbReference>
<proteinExistence type="predicted"/>
<dbReference type="SUPFAM" id="SSF54695">
    <property type="entry name" value="POZ domain"/>
    <property type="match status" value="1"/>
</dbReference>
<dbReference type="Gene3D" id="3.30.710.10">
    <property type="entry name" value="Potassium Channel Kv1.1, Chain A"/>
    <property type="match status" value="1"/>
</dbReference>
<dbReference type="CDD" id="cd14733">
    <property type="entry name" value="BACK"/>
    <property type="match status" value="1"/>
</dbReference>
<feature type="domain" description="BTB" evidence="1">
    <location>
        <begin position="1"/>
        <end position="40"/>
    </location>
</feature>
<dbReference type="PANTHER" id="PTHR24413">
    <property type="entry name" value="SPECKLE-TYPE POZ PROTEIN"/>
    <property type="match status" value="1"/>
</dbReference>
<dbReference type="AlphaFoldDB" id="A0AAD5LHA2"/>
<dbReference type="PROSITE" id="PS50097">
    <property type="entry name" value="BTB"/>
    <property type="match status" value="1"/>
</dbReference>
<gene>
    <name evidence="2" type="ORF">GHT06_010204</name>
</gene>
<dbReference type="EMBL" id="WJBH02000002">
    <property type="protein sequence ID" value="KAI9562750.1"/>
    <property type="molecule type" value="Genomic_DNA"/>
</dbReference>
<dbReference type="Pfam" id="PF00651">
    <property type="entry name" value="BTB"/>
    <property type="match status" value="1"/>
</dbReference>
<sequence>MFKHNMKESKTGEVFIKDIERDIFYDLLHYIYSGRTSVPMTENIAQSLIAAAEKYNIPDLKKDCVDFLLTRVTEATAQKIFQMADRYYIEDLKEECIQILLPRIEIKNVIPLIIWAHKKRVQKIKEAALQFIRKNFQAVCQSKDYENLMFQFPDLCLEATRSTYR</sequence>
<comment type="caution">
    <text evidence="2">The sequence shown here is derived from an EMBL/GenBank/DDBJ whole genome shotgun (WGS) entry which is preliminary data.</text>
</comment>
<reference evidence="2 3" key="1">
    <citation type="submission" date="2022-05" db="EMBL/GenBank/DDBJ databases">
        <title>A multi-omics perspective on studying reproductive biology in Daphnia sinensis.</title>
        <authorList>
            <person name="Jia J."/>
        </authorList>
    </citation>
    <scope>NUCLEOTIDE SEQUENCE [LARGE SCALE GENOMIC DNA]</scope>
    <source>
        <strain evidence="2 3">WSL</strain>
    </source>
</reference>
<dbReference type="InterPro" id="IPR000210">
    <property type="entry name" value="BTB/POZ_dom"/>
</dbReference>
<keyword evidence="3" id="KW-1185">Reference proteome</keyword>
<name>A0AAD5LHA2_9CRUS</name>
<dbReference type="InterPro" id="IPR011333">
    <property type="entry name" value="SKP1/BTB/POZ_sf"/>
</dbReference>
<dbReference type="Gene3D" id="1.25.40.420">
    <property type="match status" value="1"/>
</dbReference>
<evidence type="ECO:0000313" key="2">
    <source>
        <dbReference type="EMBL" id="KAI9562750.1"/>
    </source>
</evidence>
<accession>A0AAD5LHA2</accession>
<organism evidence="2 3">
    <name type="scientific">Daphnia sinensis</name>
    <dbReference type="NCBI Taxonomy" id="1820382"/>
    <lineage>
        <taxon>Eukaryota</taxon>
        <taxon>Metazoa</taxon>
        <taxon>Ecdysozoa</taxon>
        <taxon>Arthropoda</taxon>
        <taxon>Crustacea</taxon>
        <taxon>Branchiopoda</taxon>
        <taxon>Diplostraca</taxon>
        <taxon>Cladocera</taxon>
        <taxon>Anomopoda</taxon>
        <taxon>Daphniidae</taxon>
        <taxon>Daphnia</taxon>
        <taxon>Daphnia similis group</taxon>
    </lineage>
</organism>
<evidence type="ECO:0000313" key="3">
    <source>
        <dbReference type="Proteomes" id="UP000820818"/>
    </source>
</evidence>
<evidence type="ECO:0000259" key="1">
    <source>
        <dbReference type="PROSITE" id="PS50097"/>
    </source>
</evidence>